<evidence type="ECO:0008006" key="3">
    <source>
        <dbReference type="Google" id="ProtNLM"/>
    </source>
</evidence>
<dbReference type="AlphaFoldDB" id="A0ABD1Z2A3"/>
<organism evidence="1 2">
    <name type="scientific">Riccia fluitans</name>
    <dbReference type="NCBI Taxonomy" id="41844"/>
    <lineage>
        <taxon>Eukaryota</taxon>
        <taxon>Viridiplantae</taxon>
        <taxon>Streptophyta</taxon>
        <taxon>Embryophyta</taxon>
        <taxon>Marchantiophyta</taxon>
        <taxon>Marchantiopsida</taxon>
        <taxon>Marchantiidae</taxon>
        <taxon>Marchantiales</taxon>
        <taxon>Ricciaceae</taxon>
        <taxon>Riccia</taxon>
    </lineage>
</organism>
<keyword evidence="2" id="KW-1185">Reference proteome</keyword>
<dbReference type="EMBL" id="JBHFFA010000003">
    <property type="protein sequence ID" value="KAL2635722.1"/>
    <property type="molecule type" value="Genomic_DNA"/>
</dbReference>
<reference evidence="1 2" key="1">
    <citation type="submission" date="2024-09" db="EMBL/GenBank/DDBJ databases">
        <title>Chromosome-scale assembly of Riccia fluitans.</title>
        <authorList>
            <person name="Paukszto L."/>
            <person name="Sawicki J."/>
            <person name="Karawczyk K."/>
            <person name="Piernik-Szablinska J."/>
            <person name="Szczecinska M."/>
            <person name="Mazdziarz M."/>
        </authorList>
    </citation>
    <scope>NUCLEOTIDE SEQUENCE [LARGE SCALE GENOMIC DNA]</scope>
    <source>
        <strain evidence="1">Rf_01</strain>
        <tissue evidence="1">Aerial parts of the thallus</tissue>
    </source>
</reference>
<evidence type="ECO:0000313" key="1">
    <source>
        <dbReference type="EMBL" id="KAL2635722.1"/>
    </source>
</evidence>
<sequence>MGQGRVEHTGCLFKAQRDGSERGHGGGACKRYVFGGMGTMFLERNGVGQGGVGWGGAGRAGMGATFWGTTGARKGGAGAGRHVCHVFWAAWYGHHIFGACTSCCRGMTERGRGQDIRAVFLGRSRTGGRAAWSLHSYCLKKISH</sequence>
<gene>
    <name evidence="1" type="ORF">R1flu_007201</name>
</gene>
<proteinExistence type="predicted"/>
<evidence type="ECO:0000313" key="2">
    <source>
        <dbReference type="Proteomes" id="UP001605036"/>
    </source>
</evidence>
<accession>A0ABD1Z2A3</accession>
<name>A0ABD1Z2A3_9MARC</name>
<protein>
    <recommendedName>
        <fullName evidence="3">Glycine-rich protein</fullName>
    </recommendedName>
</protein>
<dbReference type="Proteomes" id="UP001605036">
    <property type="component" value="Unassembled WGS sequence"/>
</dbReference>
<comment type="caution">
    <text evidence="1">The sequence shown here is derived from an EMBL/GenBank/DDBJ whole genome shotgun (WGS) entry which is preliminary data.</text>
</comment>